<dbReference type="InParanoid" id="A0A165D155"/>
<evidence type="ECO:0000313" key="3">
    <source>
        <dbReference type="Proteomes" id="UP000077266"/>
    </source>
</evidence>
<organism evidence="2 3">
    <name type="scientific">Exidia glandulosa HHB12029</name>
    <dbReference type="NCBI Taxonomy" id="1314781"/>
    <lineage>
        <taxon>Eukaryota</taxon>
        <taxon>Fungi</taxon>
        <taxon>Dikarya</taxon>
        <taxon>Basidiomycota</taxon>
        <taxon>Agaricomycotina</taxon>
        <taxon>Agaricomycetes</taxon>
        <taxon>Auriculariales</taxon>
        <taxon>Exidiaceae</taxon>
        <taxon>Exidia</taxon>
    </lineage>
</organism>
<keyword evidence="3" id="KW-1185">Reference proteome</keyword>
<accession>A0A165D155</accession>
<sequence length="305" mass="34281">MLFLSDRRADTSLKGWGHVGCSTSKELSVESLSKCTDVSKRITHVQLIPYATGGYSDVFHASHAEWGKVAVKRPRFIQEDKARKENRLAKECSLMEDLRHDHILPCIGYCRYRGVLCLVTPWADNGTMGSYVRKDEGADRQRLLSEVASALAYLHTRETPIVHGDLHVSNVLISGDGSAMLSDFGLSRALRDEPERSITRTSLGRLVYTAPELHGGYRPSLASDVFAFGMLIVETYSGRRPLARAPTDVAALIVLHKRERPSRDEIIRADFPRHLWELAQECWAHDPALRPNMVDVLPRLTRIPE</sequence>
<dbReference type="STRING" id="1314781.A0A165D155"/>
<dbReference type="PROSITE" id="PS50011">
    <property type="entry name" value="PROTEIN_KINASE_DOM"/>
    <property type="match status" value="1"/>
</dbReference>
<keyword evidence="2" id="KW-0418">Kinase</keyword>
<proteinExistence type="predicted"/>
<dbReference type="Proteomes" id="UP000077266">
    <property type="component" value="Unassembled WGS sequence"/>
</dbReference>
<protein>
    <submittedName>
        <fullName evidence="2">Kinase-like protein</fullName>
    </submittedName>
</protein>
<reference evidence="2 3" key="1">
    <citation type="journal article" date="2016" name="Mol. Biol. Evol.">
        <title>Comparative Genomics of Early-Diverging Mushroom-Forming Fungi Provides Insights into the Origins of Lignocellulose Decay Capabilities.</title>
        <authorList>
            <person name="Nagy L.G."/>
            <person name="Riley R."/>
            <person name="Tritt A."/>
            <person name="Adam C."/>
            <person name="Daum C."/>
            <person name="Floudas D."/>
            <person name="Sun H."/>
            <person name="Yadav J.S."/>
            <person name="Pangilinan J."/>
            <person name="Larsson K.H."/>
            <person name="Matsuura K."/>
            <person name="Barry K."/>
            <person name="Labutti K."/>
            <person name="Kuo R."/>
            <person name="Ohm R.A."/>
            <person name="Bhattacharya S.S."/>
            <person name="Shirouzu T."/>
            <person name="Yoshinaga Y."/>
            <person name="Martin F.M."/>
            <person name="Grigoriev I.V."/>
            <person name="Hibbett D.S."/>
        </authorList>
    </citation>
    <scope>NUCLEOTIDE SEQUENCE [LARGE SCALE GENOMIC DNA]</scope>
    <source>
        <strain evidence="2 3">HHB12029</strain>
    </source>
</reference>
<dbReference type="InterPro" id="IPR011009">
    <property type="entry name" value="Kinase-like_dom_sf"/>
</dbReference>
<evidence type="ECO:0000259" key="1">
    <source>
        <dbReference type="PROSITE" id="PS50011"/>
    </source>
</evidence>
<dbReference type="InterPro" id="IPR001245">
    <property type="entry name" value="Ser-Thr/Tyr_kinase_cat_dom"/>
</dbReference>
<dbReference type="InterPro" id="IPR000719">
    <property type="entry name" value="Prot_kinase_dom"/>
</dbReference>
<dbReference type="Pfam" id="PF07714">
    <property type="entry name" value="PK_Tyr_Ser-Thr"/>
    <property type="match status" value="1"/>
</dbReference>
<dbReference type="PANTHER" id="PTHR44329">
    <property type="entry name" value="SERINE/THREONINE-PROTEIN KINASE TNNI3K-RELATED"/>
    <property type="match status" value="1"/>
</dbReference>
<dbReference type="PANTHER" id="PTHR44329:SF214">
    <property type="entry name" value="PROTEIN KINASE DOMAIN-CONTAINING PROTEIN"/>
    <property type="match status" value="1"/>
</dbReference>
<dbReference type="SUPFAM" id="SSF56112">
    <property type="entry name" value="Protein kinase-like (PK-like)"/>
    <property type="match status" value="1"/>
</dbReference>
<dbReference type="OrthoDB" id="4062651at2759"/>
<dbReference type="InterPro" id="IPR051681">
    <property type="entry name" value="Ser/Thr_Kinases-Pseudokinases"/>
</dbReference>
<keyword evidence="2" id="KW-0808">Transferase</keyword>
<name>A0A165D155_EXIGL</name>
<dbReference type="GO" id="GO:0005524">
    <property type="term" value="F:ATP binding"/>
    <property type="evidence" value="ECO:0007669"/>
    <property type="project" value="InterPro"/>
</dbReference>
<feature type="domain" description="Protein kinase" evidence="1">
    <location>
        <begin position="44"/>
        <end position="305"/>
    </location>
</feature>
<gene>
    <name evidence="2" type="ORF">EXIGLDRAFT_309093</name>
</gene>
<dbReference type="EMBL" id="KV426263">
    <property type="protein sequence ID" value="KZV83602.1"/>
    <property type="molecule type" value="Genomic_DNA"/>
</dbReference>
<dbReference type="Gene3D" id="1.10.510.10">
    <property type="entry name" value="Transferase(Phosphotransferase) domain 1"/>
    <property type="match status" value="1"/>
</dbReference>
<evidence type="ECO:0000313" key="2">
    <source>
        <dbReference type="EMBL" id="KZV83602.1"/>
    </source>
</evidence>
<dbReference type="AlphaFoldDB" id="A0A165D155"/>
<dbReference type="GO" id="GO:0004674">
    <property type="term" value="F:protein serine/threonine kinase activity"/>
    <property type="evidence" value="ECO:0007669"/>
    <property type="project" value="TreeGrafter"/>
</dbReference>